<reference evidence="6" key="2">
    <citation type="submission" date="2021-09" db="EMBL/GenBank/DDBJ databases">
        <authorList>
            <person name="Gilroy R."/>
        </authorList>
    </citation>
    <scope>NUCLEOTIDE SEQUENCE</scope>
    <source>
        <strain evidence="6">CHK121-7720</strain>
    </source>
</reference>
<dbReference type="InterPro" id="IPR015797">
    <property type="entry name" value="NUDIX_hydrolase-like_dom_sf"/>
</dbReference>
<proteinExistence type="inferred from homology"/>
<dbReference type="Gene3D" id="3.90.79.10">
    <property type="entry name" value="Nucleoside Triphosphate Pyrophosphohydrolase"/>
    <property type="match status" value="1"/>
</dbReference>
<accession>A0A921MT18</accession>
<dbReference type="GO" id="GO:0016787">
    <property type="term" value="F:hydrolase activity"/>
    <property type="evidence" value="ECO:0007669"/>
    <property type="project" value="UniProtKB-KW"/>
</dbReference>
<comment type="cofactor">
    <cofactor evidence="1">
        <name>Mg(2+)</name>
        <dbReference type="ChEBI" id="CHEBI:18420"/>
    </cofactor>
</comment>
<dbReference type="InterPro" id="IPR020084">
    <property type="entry name" value="NUDIX_hydrolase_CS"/>
</dbReference>
<dbReference type="PRINTS" id="PR00502">
    <property type="entry name" value="NUDIXFAMILY"/>
</dbReference>
<evidence type="ECO:0000256" key="2">
    <source>
        <dbReference type="ARBA" id="ARBA00022801"/>
    </source>
</evidence>
<organism evidence="6 7">
    <name type="scientific">Barnesiella viscericola</name>
    <dbReference type="NCBI Taxonomy" id="397865"/>
    <lineage>
        <taxon>Bacteria</taxon>
        <taxon>Pseudomonadati</taxon>
        <taxon>Bacteroidota</taxon>
        <taxon>Bacteroidia</taxon>
        <taxon>Bacteroidales</taxon>
        <taxon>Barnesiellaceae</taxon>
        <taxon>Barnesiella</taxon>
    </lineage>
</organism>
<sequence>MHPLHLFAYCPRCGSHRFVENDASSKRCENCGFVYYLNPKASVAAFVMDHRSRLLVCRRAFEPSRGMLDLPGGFTECGETAEEAVVRELSEEIGWKPRSMRYLFSYPNIYRYSGFDVHTMDLFFLCRSDEPLDHLTPHDDVASCFWLSREAIHPDEFAFQSMRQAITRLLGDDSCWCAD</sequence>
<evidence type="ECO:0000259" key="5">
    <source>
        <dbReference type="PROSITE" id="PS51462"/>
    </source>
</evidence>
<dbReference type="InterPro" id="IPR000086">
    <property type="entry name" value="NUDIX_hydrolase_dom"/>
</dbReference>
<dbReference type="AlphaFoldDB" id="A0A921MT18"/>
<keyword evidence="3" id="KW-0460">Magnesium</keyword>
<dbReference type="InterPro" id="IPR020476">
    <property type="entry name" value="Nudix_hydrolase"/>
</dbReference>
<dbReference type="PROSITE" id="PS51462">
    <property type="entry name" value="NUDIX"/>
    <property type="match status" value="1"/>
</dbReference>
<comment type="similarity">
    <text evidence="4">Belongs to the Nudix hydrolase family.</text>
</comment>
<dbReference type="RefSeq" id="WP_273306655.1">
    <property type="nucleotide sequence ID" value="NZ_DYUD01000024.1"/>
</dbReference>
<evidence type="ECO:0000313" key="6">
    <source>
        <dbReference type="EMBL" id="HJG89596.1"/>
    </source>
</evidence>
<dbReference type="Pfam" id="PF00293">
    <property type="entry name" value="NUDIX"/>
    <property type="match status" value="1"/>
</dbReference>
<dbReference type="CDD" id="cd04681">
    <property type="entry name" value="NUDIX_Hydrolase"/>
    <property type="match status" value="1"/>
</dbReference>
<dbReference type="PANTHER" id="PTHR43222:SF2">
    <property type="entry name" value="NUDIX HYDROLASE 23, CHLOROPLASTIC"/>
    <property type="match status" value="1"/>
</dbReference>
<gene>
    <name evidence="6" type="ORF">K8U91_09055</name>
</gene>
<evidence type="ECO:0000313" key="7">
    <source>
        <dbReference type="Proteomes" id="UP000757103"/>
    </source>
</evidence>
<dbReference type="Proteomes" id="UP000757103">
    <property type="component" value="Unassembled WGS sequence"/>
</dbReference>
<dbReference type="PANTHER" id="PTHR43222">
    <property type="entry name" value="NUDIX HYDROLASE 23"/>
    <property type="match status" value="1"/>
</dbReference>
<dbReference type="EMBL" id="DYUD01000024">
    <property type="protein sequence ID" value="HJG89596.1"/>
    <property type="molecule type" value="Genomic_DNA"/>
</dbReference>
<keyword evidence="2 4" id="KW-0378">Hydrolase</keyword>
<protein>
    <submittedName>
        <fullName evidence="6">NUDIX domain-containing protein</fullName>
    </submittedName>
</protein>
<dbReference type="PROSITE" id="PS00893">
    <property type="entry name" value="NUDIX_BOX"/>
    <property type="match status" value="1"/>
</dbReference>
<comment type="caution">
    <text evidence="6">The sequence shown here is derived from an EMBL/GenBank/DDBJ whole genome shotgun (WGS) entry which is preliminary data.</text>
</comment>
<name>A0A921MT18_9BACT</name>
<evidence type="ECO:0000256" key="4">
    <source>
        <dbReference type="RuleBase" id="RU003476"/>
    </source>
</evidence>
<feature type="domain" description="Nudix hydrolase" evidence="5">
    <location>
        <begin position="38"/>
        <end position="170"/>
    </location>
</feature>
<dbReference type="SUPFAM" id="SSF55811">
    <property type="entry name" value="Nudix"/>
    <property type="match status" value="1"/>
</dbReference>
<evidence type="ECO:0000256" key="3">
    <source>
        <dbReference type="ARBA" id="ARBA00022842"/>
    </source>
</evidence>
<evidence type="ECO:0000256" key="1">
    <source>
        <dbReference type="ARBA" id="ARBA00001946"/>
    </source>
</evidence>
<reference evidence="6" key="1">
    <citation type="journal article" date="2021" name="PeerJ">
        <title>Extensive microbial diversity within the chicken gut microbiome revealed by metagenomics and culture.</title>
        <authorList>
            <person name="Gilroy R."/>
            <person name="Ravi A."/>
            <person name="Getino M."/>
            <person name="Pursley I."/>
            <person name="Horton D.L."/>
            <person name="Alikhan N.F."/>
            <person name="Baker D."/>
            <person name="Gharbi K."/>
            <person name="Hall N."/>
            <person name="Watson M."/>
            <person name="Adriaenssens E.M."/>
            <person name="Foster-Nyarko E."/>
            <person name="Jarju S."/>
            <person name="Secka A."/>
            <person name="Antonio M."/>
            <person name="Oren A."/>
            <person name="Chaudhuri R.R."/>
            <person name="La Ragione R."/>
            <person name="Hildebrand F."/>
            <person name="Pallen M.J."/>
        </authorList>
    </citation>
    <scope>NUCLEOTIDE SEQUENCE</scope>
    <source>
        <strain evidence="6">CHK121-7720</strain>
    </source>
</reference>